<evidence type="ECO:0000313" key="1">
    <source>
        <dbReference type="EMBL" id="PYY27772.1"/>
    </source>
</evidence>
<protein>
    <recommendedName>
        <fullName evidence="3">Tail fiber protein</fullName>
    </recommendedName>
</protein>
<dbReference type="GO" id="GO:0019062">
    <property type="term" value="P:virion attachment to host cell"/>
    <property type="evidence" value="ECO:0007669"/>
    <property type="project" value="InterPro"/>
</dbReference>
<dbReference type="OrthoDB" id="1958147at2"/>
<dbReference type="InterPro" id="IPR005068">
    <property type="entry name" value="Phage_lambda_Stf-r2"/>
</dbReference>
<dbReference type="RefSeq" id="WP_110821445.1">
    <property type="nucleotide sequence ID" value="NZ_PRLG01000021.1"/>
</dbReference>
<dbReference type="GO" id="GO:0046718">
    <property type="term" value="P:symbiont entry into host cell"/>
    <property type="evidence" value="ECO:0007669"/>
    <property type="project" value="InterPro"/>
</dbReference>
<sequence>MPQETDRLKLPLPLGNENVTRESINGIFEKIDAGVATQADLDTLREAVSMMDIPDASLTQKGKVQLSDAINSTVKDKAATPSAVKMAYDEATAAKQLGVEQKNNVVATLNSIGVSASTSESWAQLITKMSGVIKATGNAVPAQVLAGVSFSNASANGRTGTMPNRSAEDHHQPAVNSTVWPGDRIFLMPSEGYFNGQSWVYALTPDLRPENILFGKNILGVVGSFLGIIPGDHRTFGYEGQVQKWLENQYKTFYSIKFSATGRYRISYTANTSGGYKTYRSRIFVNGSPLGTEHISTQDMSDIIYTEDFYISAGDTIQFMGMCDSGGWITMFNFEVKSNVSFVGTIG</sequence>
<comment type="caution">
    <text evidence="1">The sequence shown here is derived from an EMBL/GenBank/DDBJ whole genome shotgun (WGS) entry which is preliminary data.</text>
</comment>
<dbReference type="EMBL" id="PRLG01000021">
    <property type="protein sequence ID" value="PYY27772.1"/>
    <property type="molecule type" value="Genomic_DNA"/>
</dbReference>
<dbReference type="Pfam" id="PF03406">
    <property type="entry name" value="Phage_fiber_2"/>
    <property type="match status" value="1"/>
</dbReference>
<reference evidence="1 2" key="1">
    <citation type="submission" date="2018-01" db="EMBL/GenBank/DDBJ databases">
        <title>Genome sequence of the PGP bacterium Paenibacillus illinoisensis E3.</title>
        <authorList>
            <person name="Rolli E."/>
            <person name="Marasco R."/>
            <person name="Bessem C."/>
            <person name="Michoud G."/>
            <person name="Gaiarsa S."/>
            <person name="Borin S."/>
            <person name="Daffonchio D."/>
        </authorList>
    </citation>
    <scope>NUCLEOTIDE SEQUENCE [LARGE SCALE GENOMIC DNA]</scope>
    <source>
        <strain evidence="1 2">E3</strain>
    </source>
</reference>
<accession>A0A2W0CCB4</accession>
<gene>
    <name evidence="1" type="ORF">PIL02S_04435</name>
</gene>
<dbReference type="AlphaFoldDB" id="A0A2W0CCB4"/>
<organism evidence="1 2">
    <name type="scientific">Paenibacillus illinoisensis</name>
    <dbReference type="NCBI Taxonomy" id="59845"/>
    <lineage>
        <taxon>Bacteria</taxon>
        <taxon>Bacillati</taxon>
        <taxon>Bacillota</taxon>
        <taxon>Bacilli</taxon>
        <taxon>Bacillales</taxon>
        <taxon>Paenibacillaceae</taxon>
        <taxon>Paenibacillus</taxon>
    </lineage>
</organism>
<dbReference type="Proteomes" id="UP000247459">
    <property type="component" value="Unassembled WGS sequence"/>
</dbReference>
<evidence type="ECO:0008006" key="3">
    <source>
        <dbReference type="Google" id="ProtNLM"/>
    </source>
</evidence>
<proteinExistence type="predicted"/>
<name>A0A2W0CCB4_9BACL</name>
<evidence type="ECO:0000313" key="2">
    <source>
        <dbReference type="Proteomes" id="UP000247459"/>
    </source>
</evidence>